<dbReference type="AlphaFoldDB" id="A0A433Q9J6"/>
<reference evidence="2 3" key="1">
    <citation type="journal article" date="2018" name="New Phytol.">
        <title>Phylogenomics of Endogonaceae and evolution of mycorrhizas within Mucoromycota.</title>
        <authorList>
            <person name="Chang Y."/>
            <person name="Desiro A."/>
            <person name="Na H."/>
            <person name="Sandor L."/>
            <person name="Lipzen A."/>
            <person name="Clum A."/>
            <person name="Barry K."/>
            <person name="Grigoriev I.V."/>
            <person name="Martin F.M."/>
            <person name="Stajich J.E."/>
            <person name="Smith M.E."/>
            <person name="Bonito G."/>
            <person name="Spatafora J.W."/>
        </authorList>
    </citation>
    <scope>NUCLEOTIDE SEQUENCE [LARGE SCALE GENOMIC DNA]</scope>
    <source>
        <strain evidence="2 3">AD002</strain>
    </source>
</reference>
<keyword evidence="1" id="KW-0812">Transmembrane</keyword>
<dbReference type="InterPro" id="IPR036444">
    <property type="entry name" value="PLipase_A2_dom_sf"/>
</dbReference>
<keyword evidence="1" id="KW-0472">Membrane</keyword>
<accession>A0A433Q9J6</accession>
<keyword evidence="1" id="KW-1133">Transmembrane helix</keyword>
<feature type="transmembrane region" description="Helical" evidence="1">
    <location>
        <begin position="21"/>
        <end position="42"/>
    </location>
</feature>
<dbReference type="GO" id="GO:0006644">
    <property type="term" value="P:phospholipid metabolic process"/>
    <property type="evidence" value="ECO:0007669"/>
    <property type="project" value="InterPro"/>
</dbReference>
<dbReference type="GO" id="GO:0004623">
    <property type="term" value="F:phospholipase A2 activity"/>
    <property type="evidence" value="ECO:0007669"/>
    <property type="project" value="InterPro"/>
</dbReference>
<protein>
    <submittedName>
        <fullName evidence="2">Uncharacterized protein</fullName>
    </submittedName>
</protein>
<dbReference type="Proteomes" id="UP000274822">
    <property type="component" value="Unassembled WGS sequence"/>
</dbReference>
<evidence type="ECO:0000313" key="2">
    <source>
        <dbReference type="EMBL" id="RUS26457.1"/>
    </source>
</evidence>
<proteinExistence type="predicted"/>
<evidence type="ECO:0000256" key="1">
    <source>
        <dbReference type="SAM" id="Phobius"/>
    </source>
</evidence>
<dbReference type="EMBL" id="RBNJ01010411">
    <property type="protein sequence ID" value="RUS26457.1"/>
    <property type="molecule type" value="Genomic_DNA"/>
</dbReference>
<keyword evidence="3" id="KW-1185">Reference proteome</keyword>
<comment type="caution">
    <text evidence="2">The sequence shown here is derived from an EMBL/GenBank/DDBJ whole genome shotgun (WGS) entry which is preliminary data.</text>
</comment>
<organism evidence="2 3">
    <name type="scientific">Jimgerdemannia flammicorona</name>
    <dbReference type="NCBI Taxonomy" id="994334"/>
    <lineage>
        <taxon>Eukaryota</taxon>
        <taxon>Fungi</taxon>
        <taxon>Fungi incertae sedis</taxon>
        <taxon>Mucoromycota</taxon>
        <taxon>Mucoromycotina</taxon>
        <taxon>Endogonomycetes</taxon>
        <taxon>Endogonales</taxon>
        <taxon>Endogonaceae</taxon>
        <taxon>Jimgerdemannia</taxon>
    </lineage>
</organism>
<evidence type="ECO:0000313" key="3">
    <source>
        <dbReference type="Proteomes" id="UP000274822"/>
    </source>
</evidence>
<dbReference type="Gene3D" id="1.20.90.10">
    <property type="entry name" value="Phospholipase A2 domain"/>
    <property type="match status" value="1"/>
</dbReference>
<name>A0A433Q9J6_9FUNG</name>
<gene>
    <name evidence="2" type="ORF">BC938DRAFT_470750</name>
</gene>
<dbReference type="GO" id="GO:0050482">
    <property type="term" value="P:arachidonate secretion"/>
    <property type="evidence" value="ECO:0007669"/>
    <property type="project" value="InterPro"/>
</dbReference>
<sequence>MHSSDEEVSRLIVTKPSLHSPILSNMAIKILVSVILVAALLINACVADCPDEESFVETAKACHSNDAGSECAKRRRNGCSTPIRESFSQLFGPACDQHYVCYATPGQSKKDCDDSLKNGMPGIQR</sequence>